<feature type="binding site" evidence="10">
    <location>
        <position position="165"/>
    </location>
    <ligand>
        <name>substrate</name>
    </ligand>
</feature>
<feature type="domain" description="Calcineurin-like phosphoesterase" evidence="11">
    <location>
        <begin position="3"/>
        <end position="203"/>
    </location>
</feature>
<keyword evidence="13" id="KW-1185">Reference proteome</keyword>
<comment type="cofactor">
    <cofactor evidence="10">
        <name>Mn(2+)</name>
        <dbReference type="ChEBI" id="CHEBI:29035"/>
    </cofactor>
    <text evidence="10">Binds 2 Mn(2+) ions per subunit in a binuclear metal center.</text>
</comment>
<feature type="binding site" evidence="10">
    <location>
        <position position="168"/>
    </location>
    <ligand>
        <name>substrate</name>
    </ligand>
</feature>
<dbReference type="PANTHER" id="PTHR34990:SF1">
    <property type="entry name" value="UDP-2,3-DIACYLGLUCOSAMINE HYDROLASE"/>
    <property type="match status" value="1"/>
</dbReference>
<dbReference type="Proteomes" id="UP000292136">
    <property type="component" value="Unassembled WGS sequence"/>
</dbReference>
<feature type="binding site" evidence="10">
    <location>
        <position position="123"/>
    </location>
    <ligand>
        <name>substrate</name>
    </ligand>
</feature>
<evidence type="ECO:0000313" key="13">
    <source>
        <dbReference type="Proteomes" id="UP000292136"/>
    </source>
</evidence>
<keyword evidence="9 10" id="KW-0464">Manganese</keyword>
<feature type="binding site" evidence="10">
    <location>
        <position position="41"/>
    </location>
    <ligand>
        <name>Mn(2+)</name>
        <dbReference type="ChEBI" id="CHEBI:29035"/>
        <label>1</label>
    </ligand>
</feature>
<keyword evidence="4 10" id="KW-0441">Lipid A biosynthesis</keyword>
<comment type="subcellular location">
    <subcellularLocation>
        <location evidence="10">Cell inner membrane</location>
        <topology evidence="10">Peripheral membrane protein</topology>
        <orientation evidence="10">Cytoplasmic side</orientation>
    </subcellularLocation>
</comment>
<evidence type="ECO:0000256" key="2">
    <source>
        <dbReference type="ARBA" id="ARBA00022516"/>
    </source>
</evidence>
<dbReference type="Pfam" id="PF00149">
    <property type="entry name" value="Metallophos"/>
    <property type="match status" value="1"/>
</dbReference>
<feature type="binding site" evidence="10">
    <location>
        <position position="161"/>
    </location>
    <ligand>
        <name>substrate</name>
    </ligand>
</feature>
<dbReference type="PANTHER" id="PTHR34990">
    <property type="entry name" value="UDP-2,3-DIACYLGLUCOSAMINE HYDROLASE-RELATED"/>
    <property type="match status" value="1"/>
</dbReference>
<dbReference type="EC" id="3.6.1.54" evidence="10"/>
<feature type="binding site" evidence="10">
    <location>
        <position position="201"/>
    </location>
    <ligand>
        <name>Mn(2+)</name>
        <dbReference type="ChEBI" id="CHEBI:29035"/>
        <label>1</label>
    </ligand>
</feature>
<comment type="catalytic activity">
    <reaction evidence="10">
        <text>UDP-2-N,3-O-bis[(3R)-3-hydroxytetradecanoyl]-alpha-D-glucosamine + H2O = 2-N,3-O-bis[(3R)-3-hydroxytetradecanoyl]-alpha-D-glucosaminyl 1-phosphate + UMP + 2 H(+)</text>
        <dbReference type="Rhea" id="RHEA:25213"/>
        <dbReference type="ChEBI" id="CHEBI:15377"/>
        <dbReference type="ChEBI" id="CHEBI:15378"/>
        <dbReference type="ChEBI" id="CHEBI:57865"/>
        <dbReference type="ChEBI" id="CHEBI:57957"/>
        <dbReference type="ChEBI" id="CHEBI:78847"/>
        <dbReference type="EC" id="3.6.1.54"/>
    </reaction>
</comment>
<keyword evidence="1 10" id="KW-1003">Cell membrane</keyword>
<sequence length="252" mass="28459">MLYFISDLHLSPAVPSITALFLDFLASLPGRKASSLYILGDFFDHWVGDDDCTDPYNARIIAALRQAANQGIELNLLHGNRDFLLGQDFATAAGLRLLPDPYVLSVVTWQFVLSHGDILCTDDRDYQDFRTQVRGAAWQGEFLAKPLAERKAIAAALRQRSETIKAEKRDGADYLMDVNAATVEDFLRDNGYATLIHGHTHRPDRHDHIVDGIHCERWVLADWRQDASRAWGDCLVWDGETLQRESLQRPLA</sequence>
<dbReference type="NCBIfam" id="NF003743">
    <property type="entry name" value="PRK05340.1"/>
    <property type="match status" value="1"/>
</dbReference>
<dbReference type="RefSeq" id="WP_130458779.1">
    <property type="nucleotide sequence ID" value="NZ_SHKM01000001.1"/>
</dbReference>
<proteinExistence type="inferred from homology"/>
<dbReference type="InterPro" id="IPR010138">
    <property type="entry name" value="UDP-diacylglucosamine_Hdrlase"/>
</dbReference>
<dbReference type="NCBIfam" id="TIGR01854">
    <property type="entry name" value="lipid_A_lpxH"/>
    <property type="match status" value="1"/>
</dbReference>
<feature type="binding site" evidence="10">
    <location>
        <position position="199"/>
    </location>
    <ligand>
        <name>Mn(2+)</name>
        <dbReference type="ChEBI" id="CHEBI:29035"/>
        <label>2</label>
    </ligand>
</feature>
<feature type="binding site" evidence="10">
    <location>
        <position position="7"/>
    </location>
    <ligand>
        <name>Mn(2+)</name>
        <dbReference type="ChEBI" id="CHEBI:29035"/>
        <label>1</label>
    </ligand>
</feature>
<dbReference type="CDD" id="cd07398">
    <property type="entry name" value="MPP_YbbF-LpxH"/>
    <property type="match status" value="1"/>
</dbReference>
<feature type="binding site" evidence="10">
    <location>
        <position position="115"/>
    </location>
    <ligand>
        <name>Mn(2+)</name>
        <dbReference type="ChEBI" id="CHEBI:29035"/>
        <label>2</label>
    </ligand>
</feature>
<evidence type="ECO:0000256" key="5">
    <source>
        <dbReference type="ARBA" id="ARBA00022723"/>
    </source>
</evidence>
<dbReference type="InterPro" id="IPR043461">
    <property type="entry name" value="LpxH-like"/>
</dbReference>
<dbReference type="GO" id="GO:0016787">
    <property type="term" value="F:hydrolase activity"/>
    <property type="evidence" value="ECO:0007669"/>
    <property type="project" value="UniProtKB-KW"/>
</dbReference>
<organism evidence="12 13">
    <name type="scientific">Azospira oryzae</name>
    <dbReference type="NCBI Taxonomy" id="146939"/>
    <lineage>
        <taxon>Bacteria</taxon>
        <taxon>Pseudomonadati</taxon>
        <taxon>Pseudomonadota</taxon>
        <taxon>Betaproteobacteria</taxon>
        <taxon>Rhodocyclales</taxon>
        <taxon>Rhodocyclaceae</taxon>
        <taxon>Azospira</taxon>
    </lineage>
</organism>
<evidence type="ECO:0000313" key="12">
    <source>
        <dbReference type="EMBL" id="RZT90291.1"/>
    </source>
</evidence>
<reference evidence="12 13" key="1">
    <citation type="submission" date="2019-02" db="EMBL/GenBank/DDBJ databases">
        <title>Genomic Encyclopedia of Type Strains, Phase IV (KMG-IV): sequencing the most valuable type-strain genomes for metagenomic binning, comparative biology and taxonomic classification.</title>
        <authorList>
            <person name="Goeker M."/>
        </authorList>
    </citation>
    <scope>NUCLEOTIDE SEQUENCE [LARGE SCALE GENOMIC DNA]</scope>
    <source>
        <strain evidence="12 13">DSM 21223</strain>
    </source>
</reference>
<evidence type="ECO:0000256" key="10">
    <source>
        <dbReference type="HAMAP-Rule" id="MF_00575"/>
    </source>
</evidence>
<comment type="caution">
    <text evidence="12">The sequence shown here is derived from an EMBL/GenBank/DDBJ whole genome shotgun (WGS) entry which is preliminary data.</text>
</comment>
<evidence type="ECO:0000256" key="3">
    <source>
        <dbReference type="ARBA" id="ARBA00022519"/>
    </source>
</evidence>
<keyword evidence="7 10" id="KW-0443">Lipid metabolism</keyword>
<protein>
    <recommendedName>
        <fullName evidence="10">UDP-2,3-diacylglucosamine hydrolase</fullName>
        <ecNumber evidence="10">3.6.1.54</ecNumber>
    </recommendedName>
    <alternativeName>
        <fullName evidence="10">UDP-2,3-diacylglucosamine diphosphatase</fullName>
    </alternativeName>
</protein>
<dbReference type="InterPro" id="IPR004843">
    <property type="entry name" value="Calcineurin-like_PHP"/>
</dbReference>
<evidence type="ECO:0000256" key="4">
    <source>
        <dbReference type="ARBA" id="ARBA00022556"/>
    </source>
</evidence>
<name>A0ABY0IRS6_9RHOO</name>
<evidence type="ECO:0000256" key="1">
    <source>
        <dbReference type="ARBA" id="ARBA00022475"/>
    </source>
</evidence>
<comment type="pathway">
    <text evidence="10">Glycolipid biosynthesis; lipid IV(A) biosynthesis; lipid IV(A) from (3R)-3-hydroxytetradecanoyl-[acyl-carrier-protein] and UDP-N-acetyl-alpha-D-glucosamine: step 4/6.</text>
</comment>
<feature type="binding site" evidence="10">
    <location>
        <position position="199"/>
    </location>
    <ligand>
        <name>substrate</name>
    </ligand>
</feature>
<feature type="binding site" evidence="10">
    <location>
        <position position="9"/>
    </location>
    <ligand>
        <name>Mn(2+)</name>
        <dbReference type="ChEBI" id="CHEBI:29035"/>
        <label>1</label>
    </ligand>
</feature>
<feature type="binding site" evidence="10">
    <location>
        <position position="80"/>
    </location>
    <ligand>
        <name>Mn(2+)</name>
        <dbReference type="ChEBI" id="CHEBI:29035"/>
        <label>2</label>
    </ligand>
</feature>
<keyword evidence="2 10" id="KW-0444">Lipid biosynthesis</keyword>
<keyword evidence="6 10" id="KW-0378">Hydrolase</keyword>
<evidence type="ECO:0000256" key="6">
    <source>
        <dbReference type="ARBA" id="ARBA00022801"/>
    </source>
</evidence>
<comment type="function">
    <text evidence="10">Hydrolyzes the pyrophosphate bond of UDP-2,3-diacylglucosamine to yield 2,3-diacylglucosamine 1-phosphate (lipid X) and UMP by catalyzing the attack of water at the alpha-P atom. Involved in the biosynthesis of lipid A, a phosphorylated glycolipid that anchors the lipopolysaccharide to the outer membrane of the cell.</text>
</comment>
<dbReference type="HAMAP" id="MF_00575">
    <property type="entry name" value="LpxH"/>
    <property type="match status" value="1"/>
</dbReference>
<evidence type="ECO:0000256" key="8">
    <source>
        <dbReference type="ARBA" id="ARBA00023136"/>
    </source>
</evidence>
<feature type="binding site" evidence="10">
    <location>
        <begin position="80"/>
        <end position="81"/>
    </location>
    <ligand>
        <name>substrate</name>
    </ligand>
</feature>
<comment type="similarity">
    <text evidence="10">Belongs to the LpxH family.</text>
</comment>
<dbReference type="InterPro" id="IPR029052">
    <property type="entry name" value="Metallo-depent_PP-like"/>
</dbReference>
<evidence type="ECO:0000259" key="11">
    <source>
        <dbReference type="Pfam" id="PF00149"/>
    </source>
</evidence>
<keyword evidence="8 10" id="KW-0472">Membrane</keyword>
<keyword evidence="5 10" id="KW-0479">Metal-binding</keyword>
<evidence type="ECO:0000256" key="7">
    <source>
        <dbReference type="ARBA" id="ARBA00023098"/>
    </source>
</evidence>
<feature type="binding site" evidence="10">
    <location>
        <position position="41"/>
    </location>
    <ligand>
        <name>Mn(2+)</name>
        <dbReference type="ChEBI" id="CHEBI:29035"/>
        <label>2</label>
    </ligand>
</feature>
<gene>
    <name evidence="10" type="primary">lpxH</name>
    <name evidence="12" type="ORF">EV678_1103</name>
</gene>
<accession>A0ABY0IRS6</accession>
<dbReference type="EMBL" id="SHKM01000001">
    <property type="protein sequence ID" value="RZT90291.1"/>
    <property type="molecule type" value="Genomic_DNA"/>
</dbReference>
<keyword evidence="3 10" id="KW-0997">Cell inner membrane</keyword>
<evidence type="ECO:0000256" key="9">
    <source>
        <dbReference type="ARBA" id="ARBA00023211"/>
    </source>
</evidence>
<dbReference type="SUPFAM" id="SSF56300">
    <property type="entry name" value="Metallo-dependent phosphatases"/>
    <property type="match status" value="1"/>
</dbReference>
<dbReference type="Gene3D" id="3.60.21.10">
    <property type="match status" value="1"/>
</dbReference>